<proteinExistence type="predicted"/>
<evidence type="ECO:0000313" key="3">
    <source>
        <dbReference type="Proteomes" id="UP000635278"/>
    </source>
</evidence>
<keyword evidence="1" id="KW-1133">Transmembrane helix</keyword>
<feature type="transmembrane region" description="Helical" evidence="1">
    <location>
        <begin position="20"/>
        <end position="41"/>
    </location>
</feature>
<sequence length="62" mass="6804">MPGPGRLPVYMSLLYGSGVRVPVFGFLWPVSLVSVSGRMFLRPVFLFRRSGPGSCRFGMAPL</sequence>
<organism evidence="2 3">
    <name type="scientific">Acetobacter musti</name>
    <dbReference type="NCBI Taxonomy" id="864732"/>
    <lineage>
        <taxon>Bacteria</taxon>
        <taxon>Pseudomonadati</taxon>
        <taxon>Pseudomonadota</taxon>
        <taxon>Alphaproteobacteria</taxon>
        <taxon>Acetobacterales</taxon>
        <taxon>Acetobacteraceae</taxon>
        <taxon>Acetobacter</taxon>
    </lineage>
</organism>
<name>A0ABX0JQR0_9PROT</name>
<protein>
    <submittedName>
        <fullName evidence="2">Uncharacterized protein</fullName>
    </submittedName>
</protein>
<keyword evidence="1" id="KW-0472">Membrane</keyword>
<accession>A0ABX0JQR0</accession>
<reference evidence="2 3" key="1">
    <citation type="journal article" date="2020" name="Int. J. Syst. Evol. Microbiol.">
        <title>Novel acetic acid bacteria from cider fermentations: Acetobacter conturbans sp. nov. and Acetobacter fallax sp. nov.</title>
        <authorList>
            <person name="Sombolestani A.S."/>
            <person name="Cleenwerck I."/>
            <person name="Cnockaert M."/>
            <person name="Borremans W."/>
            <person name="Wieme A.D."/>
            <person name="De Vuyst L."/>
            <person name="Vandamme P."/>
        </authorList>
    </citation>
    <scope>NUCLEOTIDE SEQUENCE [LARGE SCALE GENOMIC DNA]</scope>
    <source>
        <strain evidence="2 3">LMG 30640</strain>
    </source>
</reference>
<comment type="caution">
    <text evidence="2">The sequence shown here is derived from an EMBL/GenBank/DDBJ whole genome shotgun (WGS) entry which is preliminary data.</text>
</comment>
<evidence type="ECO:0000256" key="1">
    <source>
        <dbReference type="SAM" id="Phobius"/>
    </source>
</evidence>
<dbReference type="EMBL" id="WOTB01000004">
    <property type="protein sequence ID" value="NHN83964.1"/>
    <property type="molecule type" value="Genomic_DNA"/>
</dbReference>
<dbReference type="Proteomes" id="UP000635278">
    <property type="component" value="Unassembled WGS sequence"/>
</dbReference>
<keyword evidence="1" id="KW-0812">Transmembrane</keyword>
<evidence type="ECO:0000313" key="2">
    <source>
        <dbReference type="EMBL" id="NHN83964.1"/>
    </source>
</evidence>
<dbReference type="RefSeq" id="WP_173582350.1">
    <property type="nucleotide sequence ID" value="NZ_WOTB01000004.1"/>
</dbReference>
<gene>
    <name evidence="2" type="ORF">GOB93_04810</name>
</gene>
<keyword evidence="3" id="KW-1185">Reference proteome</keyword>